<keyword evidence="4" id="KW-0678">Repressor</keyword>
<evidence type="ECO:0000256" key="2">
    <source>
        <dbReference type="ARBA" id="ARBA00022845"/>
    </source>
</evidence>
<evidence type="ECO:0000313" key="6">
    <source>
        <dbReference type="Proteomes" id="UP001597169"/>
    </source>
</evidence>
<organism evidence="5 6">
    <name type="scientific">Paenibacillus provencensis</name>
    <dbReference type="NCBI Taxonomy" id="441151"/>
    <lineage>
        <taxon>Bacteria</taxon>
        <taxon>Bacillati</taxon>
        <taxon>Bacillota</taxon>
        <taxon>Bacilli</taxon>
        <taxon>Bacillales</taxon>
        <taxon>Paenibacillaceae</taxon>
        <taxon>Paenibacillus</taxon>
    </lineage>
</organism>
<dbReference type="SUPFAM" id="SSF117130">
    <property type="entry name" value="CsrA-like"/>
    <property type="match status" value="1"/>
</dbReference>
<evidence type="ECO:0000256" key="3">
    <source>
        <dbReference type="ARBA" id="ARBA00022884"/>
    </source>
</evidence>
<evidence type="ECO:0000256" key="4">
    <source>
        <dbReference type="HAMAP-Rule" id="MF_00167"/>
    </source>
</evidence>
<dbReference type="InterPro" id="IPR003751">
    <property type="entry name" value="CsrA"/>
</dbReference>
<dbReference type="PANTHER" id="PTHR34984:SF1">
    <property type="entry name" value="CARBON STORAGE REGULATOR"/>
    <property type="match status" value="1"/>
</dbReference>
<dbReference type="InterPro" id="IPR036107">
    <property type="entry name" value="CsrA_sf"/>
</dbReference>
<keyword evidence="4" id="KW-1005">Bacterial flagellum biogenesis</keyword>
<keyword evidence="3 4" id="KW-0694">RNA-binding</keyword>
<keyword evidence="6" id="KW-1185">Reference proteome</keyword>
<dbReference type="Proteomes" id="UP001597169">
    <property type="component" value="Unassembled WGS sequence"/>
</dbReference>
<comment type="similarity">
    <text evidence="4">Belongs to the CsrA/RsmA family.</text>
</comment>
<reference evidence="6" key="1">
    <citation type="journal article" date="2019" name="Int. J. Syst. Evol. Microbiol.">
        <title>The Global Catalogue of Microorganisms (GCM) 10K type strain sequencing project: providing services to taxonomists for standard genome sequencing and annotation.</title>
        <authorList>
            <consortium name="The Broad Institute Genomics Platform"/>
            <consortium name="The Broad Institute Genome Sequencing Center for Infectious Disease"/>
            <person name="Wu L."/>
            <person name="Ma J."/>
        </authorList>
    </citation>
    <scope>NUCLEOTIDE SEQUENCE [LARGE SCALE GENOMIC DNA]</scope>
    <source>
        <strain evidence="6">CCUG 53519</strain>
    </source>
</reference>
<protein>
    <recommendedName>
        <fullName evidence="4">Translational regulator CsrA</fullName>
    </recommendedName>
</protein>
<keyword evidence="2 4" id="KW-0810">Translation regulation</keyword>
<dbReference type="NCBIfam" id="NF002469">
    <property type="entry name" value="PRK01712.1"/>
    <property type="match status" value="1"/>
</dbReference>
<comment type="function">
    <text evidence="4">A translational regulator that binds mRNA to regulate translation initiation and/or mRNA stability. Usually binds in the 5'-UTR at or near the Shine-Dalgarno sequence preventing ribosome-binding, thus repressing translation. Its main target seems to be the major flagellin gene, while its function is anatagonized by FliW.</text>
</comment>
<proteinExistence type="inferred from homology"/>
<dbReference type="EMBL" id="JBHTKX010000002">
    <property type="protein sequence ID" value="MFD1130119.1"/>
    <property type="molecule type" value="Genomic_DNA"/>
</dbReference>
<keyword evidence="1 4" id="KW-0963">Cytoplasm</keyword>
<evidence type="ECO:0000313" key="5">
    <source>
        <dbReference type="EMBL" id="MFD1130119.1"/>
    </source>
</evidence>
<dbReference type="PANTHER" id="PTHR34984">
    <property type="entry name" value="CARBON STORAGE REGULATOR"/>
    <property type="match status" value="1"/>
</dbReference>
<gene>
    <name evidence="4 5" type="primary">csrA</name>
    <name evidence="5" type="ORF">ACFQ3J_18275</name>
</gene>
<comment type="subcellular location">
    <subcellularLocation>
        <location evidence="4">Cytoplasm</location>
    </subcellularLocation>
</comment>
<dbReference type="Pfam" id="PF02599">
    <property type="entry name" value="CsrA"/>
    <property type="match status" value="1"/>
</dbReference>
<accession>A0ABW3PS95</accession>
<sequence length="75" mass="8381">MLVLTRKKGESIIIGEDIEITLLAVDSETVKIGIKAPKNIDIYRNEVYQEIKLSNQEAAVNISQLNTLLSSLPRK</sequence>
<dbReference type="HAMAP" id="MF_00167">
    <property type="entry name" value="CsrA"/>
    <property type="match status" value="1"/>
</dbReference>
<dbReference type="RefSeq" id="WP_251582869.1">
    <property type="nucleotide sequence ID" value="NZ_JBHTKX010000002.1"/>
</dbReference>
<dbReference type="Gene3D" id="2.60.40.4380">
    <property type="entry name" value="Translational regulator CsrA"/>
    <property type="match status" value="1"/>
</dbReference>
<name>A0ABW3PS95_9BACL</name>
<comment type="caution">
    <text evidence="5">The sequence shown here is derived from an EMBL/GenBank/DDBJ whole genome shotgun (WGS) entry which is preliminary data.</text>
</comment>
<comment type="subunit">
    <text evidence="4">Homodimer; the beta-strands of each monomer intercalate to form a hydrophobic core, while the alpha-helices form wings that extend away from the core.</text>
</comment>
<dbReference type="NCBIfam" id="TIGR00202">
    <property type="entry name" value="csrA"/>
    <property type="match status" value="1"/>
</dbReference>
<evidence type="ECO:0000256" key="1">
    <source>
        <dbReference type="ARBA" id="ARBA00022490"/>
    </source>
</evidence>